<dbReference type="AlphaFoldDB" id="A0A7T0PWQ0"/>
<protein>
    <submittedName>
        <fullName evidence="1">Uncharacterized protein</fullName>
    </submittedName>
</protein>
<evidence type="ECO:0000313" key="1">
    <source>
        <dbReference type="EMBL" id="QPL04795.1"/>
    </source>
</evidence>
<accession>A0A7T0PWQ0</accession>
<dbReference type="Proteomes" id="UP000594637">
    <property type="component" value="Chromosome"/>
</dbReference>
<gene>
    <name evidence="1" type="ORF">ID810_08480</name>
</gene>
<reference evidence="1 2" key="1">
    <citation type="submission" date="2020-11" db="EMBL/GenBank/DDBJ databases">
        <title>Actinomyces sp. ZJ750.</title>
        <authorList>
            <person name="Zhou J."/>
        </authorList>
    </citation>
    <scope>NUCLEOTIDE SEQUENCE [LARGE SCALE GENOMIC DNA]</scope>
    <source>
        <strain evidence="1 2">ZJ750</strain>
    </source>
</reference>
<dbReference type="EMBL" id="CP063989">
    <property type="protein sequence ID" value="QPL04795.1"/>
    <property type="molecule type" value="Genomic_DNA"/>
</dbReference>
<dbReference type="KEGG" id="arep:ID810_08480"/>
<keyword evidence="2" id="KW-1185">Reference proteome</keyword>
<sequence length="210" mass="20931">MYVLTIDQIGSRSSADRVPEILGALADLPVLAAFERTVGDELQGVVPDAVTAVTAARRALAAGGWHIGLGVGRGALGDGGSRTGSGPAFLAAREAVEASKRARVSLAVRAVAAAASGARAAAEAAADAQAVLRLLGAVITARTPAQQAVVALLDDGLTGKDAAARLGVSGQAVSKHRIGAGYDEEIDVLPAVAHLVARAEALAVAEEPHA</sequence>
<evidence type="ECO:0000313" key="2">
    <source>
        <dbReference type="Proteomes" id="UP000594637"/>
    </source>
</evidence>
<name>A0A7T0PWQ0_9ACTO</name>
<dbReference type="RefSeq" id="WP_166856696.1">
    <property type="nucleotide sequence ID" value="NZ_CP063989.1"/>
</dbReference>
<organism evidence="1 2">
    <name type="scientific">Actinomyces respiraculi</name>
    <dbReference type="NCBI Taxonomy" id="2744574"/>
    <lineage>
        <taxon>Bacteria</taxon>
        <taxon>Bacillati</taxon>
        <taxon>Actinomycetota</taxon>
        <taxon>Actinomycetes</taxon>
        <taxon>Actinomycetales</taxon>
        <taxon>Actinomycetaceae</taxon>
        <taxon>Actinomyces</taxon>
    </lineage>
</organism>
<proteinExistence type="predicted"/>